<reference evidence="2 3" key="1">
    <citation type="submission" date="2019-04" db="EMBL/GenBank/DDBJ databases">
        <authorList>
            <person name="Hwang J.C."/>
        </authorList>
    </citation>
    <scope>NUCLEOTIDE SEQUENCE [LARGE SCALE GENOMIC DNA]</scope>
    <source>
        <strain evidence="2 3">IMCC35001</strain>
    </source>
</reference>
<dbReference type="CDD" id="cd00009">
    <property type="entry name" value="AAA"/>
    <property type="match status" value="1"/>
</dbReference>
<organism evidence="2 3">
    <name type="scientific">Ferrimonas sediminicola</name>
    <dbReference type="NCBI Taxonomy" id="2569538"/>
    <lineage>
        <taxon>Bacteria</taxon>
        <taxon>Pseudomonadati</taxon>
        <taxon>Pseudomonadota</taxon>
        <taxon>Gammaproteobacteria</taxon>
        <taxon>Alteromonadales</taxon>
        <taxon>Ferrimonadaceae</taxon>
        <taxon>Ferrimonas</taxon>
    </lineage>
</organism>
<dbReference type="InterPro" id="IPR003593">
    <property type="entry name" value="AAA+_ATPase"/>
</dbReference>
<dbReference type="Proteomes" id="UP000305674">
    <property type="component" value="Unassembled WGS sequence"/>
</dbReference>
<dbReference type="InterPro" id="IPR045427">
    <property type="entry name" value="MoxR"/>
</dbReference>
<gene>
    <name evidence="2" type="ORF">FCL40_04835</name>
</gene>
<dbReference type="PANTHER" id="PTHR32204:SF0">
    <property type="entry name" value="ATPASE RAVA"/>
    <property type="match status" value="1"/>
</dbReference>
<proteinExistence type="predicted"/>
<dbReference type="PANTHER" id="PTHR32204">
    <property type="entry name" value="ATPASE RAVA"/>
    <property type="match status" value="1"/>
</dbReference>
<keyword evidence="3" id="KW-1185">Reference proteome</keyword>
<dbReference type="Pfam" id="PF17868">
    <property type="entry name" value="AAA_lid_8"/>
    <property type="match status" value="1"/>
</dbReference>
<dbReference type="InterPro" id="IPR027417">
    <property type="entry name" value="P-loop_NTPase"/>
</dbReference>
<dbReference type="SMART" id="SM00382">
    <property type="entry name" value="AAA"/>
    <property type="match status" value="1"/>
</dbReference>
<dbReference type="InterPro" id="IPR050513">
    <property type="entry name" value="RavA_ATPases"/>
</dbReference>
<feature type="domain" description="AAA+ ATPase" evidence="1">
    <location>
        <begin position="84"/>
        <end position="226"/>
    </location>
</feature>
<evidence type="ECO:0000313" key="2">
    <source>
        <dbReference type="EMBL" id="TKB50480.1"/>
    </source>
</evidence>
<protein>
    <submittedName>
        <fullName evidence="2">ATPase</fullName>
    </submittedName>
</protein>
<evidence type="ECO:0000259" key="1">
    <source>
        <dbReference type="SMART" id="SM00382"/>
    </source>
</evidence>
<dbReference type="InterPro" id="IPR041538">
    <property type="entry name" value="RavA-like_AAA_lid"/>
</dbReference>
<comment type="caution">
    <text evidence="2">The sequence shown here is derived from an EMBL/GenBank/DDBJ whole genome shotgun (WGS) entry which is preliminary data.</text>
</comment>
<dbReference type="EMBL" id="SWCI01000002">
    <property type="protein sequence ID" value="TKB50480.1"/>
    <property type="molecule type" value="Genomic_DNA"/>
</dbReference>
<accession>A0A4U1BK56</accession>
<dbReference type="OrthoDB" id="1814213at2"/>
<dbReference type="Pfam" id="PF20030">
    <property type="entry name" value="bpMoxR"/>
    <property type="match status" value="1"/>
</dbReference>
<evidence type="ECO:0000313" key="3">
    <source>
        <dbReference type="Proteomes" id="UP000305674"/>
    </source>
</evidence>
<dbReference type="AlphaFoldDB" id="A0A4U1BK56"/>
<sequence>MEKNQLGWPLLNFGQRKGDPIHILGSPHSVADLDAGSMVKRVDQAESPMGKARQSQIQALIDQLVVGLQEREETLAIALLGALTGQNSFLYGPPGTAKSLMARRIAQAFDGDAYFECLMNRFSTPDDVFGPVSLRELKQDRYIRQIDGYLPTARFAFLDEIWKSSPAILNTLLTLINERLFRNGEHSLPVPLMALMAASNEVPQDDQGLDALYDRFLIRLMVSPTRRWDNFEQLLQQPPLDAPVEVQGRIPLAQWQQWQQQLTQVSLSPCTLAVIRHLRRQIETQGETLNLYVSDRRWQRAALLLKASAFFNDRRVTNQSDTLLLRHCLWSDPEHRDAVCQLVEQTVFEVACAEGEGLSKLYGEIDQWQEALQTLLFHQEPVYDTVEFYPQQYFFGGEEERRQKDRNRFFYVKAMATYQHGLARKEPIYLDFYVHQEQMNTRRPFHPMDTLGKEMDLVQCQFDEHGTLSIRYNDSGNFDSNAWVVNSFKPGIRHHRGDRRDKVDRAEVDSLLARVSRALARLEHTRSVAERELADYQGCCDTPFVPSNLVNHAMEGRLAQIADIELHALKCSQILALEAA</sequence>
<dbReference type="Gene3D" id="3.40.50.300">
    <property type="entry name" value="P-loop containing nucleotide triphosphate hydrolases"/>
    <property type="match status" value="1"/>
</dbReference>
<name>A0A4U1BK56_9GAMM</name>
<dbReference type="SUPFAM" id="SSF52540">
    <property type="entry name" value="P-loop containing nucleoside triphosphate hydrolases"/>
    <property type="match status" value="1"/>
</dbReference>